<dbReference type="WBParaSite" id="TMUE_0000001349.1">
    <property type="protein sequence ID" value="TMUE_0000001349.1"/>
    <property type="gene ID" value="WBGene00297246"/>
</dbReference>
<dbReference type="Proteomes" id="UP000046395">
    <property type="component" value="Unassembled WGS sequence"/>
</dbReference>
<dbReference type="InterPro" id="IPR007588">
    <property type="entry name" value="Znf_FLYWCH"/>
</dbReference>
<dbReference type="AlphaFoldDB" id="A0A5S6Q2H3"/>
<evidence type="ECO:0000259" key="4">
    <source>
        <dbReference type="Pfam" id="PF04500"/>
    </source>
</evidence>
<evidence type="ECO:0000313" key="5">
    <source>
        <dbReference type="Proteomes" id="UP000046395"/>
    </source>
</evidence>
<evidence type="ECO:0000256" key="2">
    <source>
        <dbReference type="ARBA" id="ARBA00022771"/>
    </source>
</evidence>
<name>A0A5S6Q2H3_TRIMR</name>
<sequence length="94" mass="10909">MPRAATTENEIVTMNSVMTKRNREKFVHDGHMFTFERLNASRTVKFWRCDRRDSYDCKARIHTSVATNEAVKEVNTIPMEVVQLKLKLPLSAPL</sequence>
<feature type="domain" description="FLYWCH-type" evidence="4">
    <location>
        <begin position="17"/>
        <end position="74"/>
    </location>
</feature>
<evidence type="ECO:0000313" key="6">
    <source>
        <dbReference type="WBParaSite" id="TMUE_0000001349.1"/>
    </source>
</evidence>
<protein>
    <submittedName>
        <fullName evidence="6">FLYWCH-type domain-containing protein</fullName>
    </submittedName>
</protein>
<keyword evidence="2" id="KW-0863">Zinc-finger</keyword>
<evidence type="ECO:0000256" key="1">
    <source>
        <dbReference type="ARBA" id="ARBA00022723"/>
    </source>
</evidence>
<reference evidence="6" key="1">
    <citation type="submission" date="2019-12" db="UniProtKB">
        <authorList>
            <consortium name="WormBaseParasite"/>
        </authorList>
    </citation>
    <scope>IDENTIFICATION</scope>
</reference>
<dbReference type="GO" id="GO:0008270">
    <property type="term" value="F:zinc ion binding"/>
    <property type="evidence" value="ECO:0007669"/>
    <property type="project" value="UniProtKB-KW"/>
</dbReference>
<organism evidence="5 6">
    <name type="scientific">Trichuris muris</name>
    <name type="common">Mouse whipworm</name>
    <dbReference type="NCBI Taxonomy" id="70415"/>
    <lineage>
        <taxon>Eukaryota</taxon>
        <taxon>Metazoa</taxon>
        <taxon>Ecdysozoa</taxon>
        <taxon>Nematoda</taxon>
        <taxon>Enoplea</taxon>
        <taxon>Dorylaimia</taxon>
        <taxon>Trichinellida</taxon>
        <taxon>Trichuridae</taxon>
        <taxon>Trichuris</taxon>
    </lineage>
</organism>
<keyword evidence="5" id="KW-1185">Reference proteome</keyword>
<keyword evidence="3" id="KW-0862">Zinc</keyword>
<keyword evidence="1" id="KW-0479">Metal-binding</keyword>
<dbReference type="Gene3D" id="2.20.25.240">
    <property type="match status" value="1"/>
</dbReference>
<accession>A0A5S6Q2H3</accession>
<proteinExistence type="predicted"/>
<evidence type="ECO:0000256" key="3">
    <source>
        <dbReference type="ARBA" id="ARBA00022833"/>
    </source>
</evidence>
<dbReference type="Pfam" id="PF04500">
    <property type="entry name" value="FLYWCH"/>
    <property type="match status" value="1"/>
</dbReference>